<dbReference type="Proteomes" id="UP000053815">
    <property type="component" value="Unassembled WGS sequence"/>
</dbReference>
<protein>
    <submittedName>
        <fullName evidence="1">Uncharacterized protein</fullName>
    </submittedName>
</protein>
<dbReference type="EMBL" id="DF836433">
    <property type="protein sequence ID" value="GAN07003.1"/>
    <property type="molecule type" value="Genomic_DNA"/>
</dbReference>
<name>A0A0C9MXS1_9FUNG</name>
<dbReference type="AlphaFoldDB" id="A0A0C9MXS1"/>
<keyword evidence="2" id="KW-1185">Reference proteome</keyword>
<organism evidence="1">
    <name type="scientific">Mucor ambiguus</name>
    <dbReference type="NCBI Taxonomy" id="91626"/>
    <lineage>
        <taxon>Eukaryota</taxon>
        <taxon>Fungi</taxon>
        <taxon>Fungi incertae sedis</taxon>
        <taxon>Mucoromycota</taxon>
        <taxon>Mucoromycotina</taxon>
        <taxon>Mucoromycetes</taxon>
        <taxon>Mucorales</taxon>
        <taxon>Mucorineae</taxon>
        <taxon>Mucoraceae</taxon>
        <taxon>Mucor</taxon>
    </lineage>
</organism>
<accession>A0A0C9MXS1</accession>
<evidence type="ECO:0000313" key="1">
    <source>
        <dbReference type="EMBL" id="GAN07003.1"/>
    </source>
</evidence>
<evidence type="ECO:0000313" key="2">
    <source>
        <dbReference type="Proteomes" id="UP000053815"/>
    </source>
</evidence>
<reference evidence="1" key="1">
    <citation type="submission" date="2014-09" db="EMBL/GenBank/DDBJ databases">
        <title>Draft genome sequence of an oleaginous Mucoromycotina fungus Mucor ambiguus NBRC6742.</title>
        <authorList>
            <person name="Takeda I."/>
            <person name="Yamane N."/>
            <person name="Morita T."/>
            <person name="Tamano K."/>
            <person name="Machida M."/>
            <person name="Baker S."/>
            <person name="Koike H."/>
        </authorList>
    </citation>
    <scope>NUCLEOTIDE SEQUENCE</scope>
    <source>
        <strain evidence="1">NBRC 6742</strain>
    </source>
</reference>
<gene>
    <name evidence="1" type="ORF">MAM1_0144d06493</name>
</gene>
<proteinExistence type="predicted"/>
<sequence length="106" mass="12298">MIPIKAAISIYHAIMDVDAVSQVVIMIASTICDLNYKLMYLQRPLDLLFDYESQLSDQQLVRHIKMYRGTTLRDTQGIQPEYHPIHVSSFAVKTEYVDICFRLAKF</sequence>